<sequence>MIIQFVLAVSFTIGVSFVCSMLEALILSTTIADIESLKKRLPKKGELLERHKTDLSDTISAILTLNTIANTAGSTIVGALAAQIWSSAVLGWVTGLLTLSILIFSEIIPKNLGVTYRVQLQPWVVSPLRWMKLALWPATSLTNFSVRFVVREEQNSEDSSSNEEEIILLAEKGAKDGTLTSSESNMVTNALKLDDEMVSTIMTPRVVVTALDNELTIGDVFRTFPNIPFARMPVYNEDIDQIVGVVRRRDLLKYVAEDQDRVRLNEIKDEVHFIPETVTVAAALQTILKTHQQLLVVVDEFGSMAGVVTMEDIMEYILGREIFEKDDVAIDMREFARSEAKGKKEGAEPEEPKQAEKPDSA</sequence>
<dbReference type="PROSITE" id="PS51846">
    <property type="entry name" value="CNNM"/>
    <property type="match status" value="1"/>
</dbReference>
<feature type="transmembrane region" description="Helical" evidence="10">
    <location>
        <begin position="55"/>
        <end position="78"/>
    </location>
</feature>
<evidence type="ECO:0000256" key="7">
    <source>
        <dbReference type="PROSITE-ProRule" id="PRU00703"/>
    </source>
</evidence>
<keyword evidence="14" id="KW-1185">Reference proteome</keyword>
<reference evidence="13 14" key="1">
    <citation type="submission" date="2020-07" db="EMBL/GenBank/DDBJ databases">
        <authorList>
            <person name="Feng X."/>
        </authorList>
    </citation>
    <scope>NUCLEOTIDE SEQUENCE [LARGE SCALE GENOMIC DNA]</scope>
    <source>
        <strain evidence="13 14">JCM23202</strain>
    </source>
</reference>
<evidence type="ECO:0000256" key="10">
    <source>
        <dbReference type="SAM" id="Phobius"/>
    </source>
</evidence>
<dbReference type="InterPro" id="IPR000644">
    <property type="entry name" value="CBS_dom"/>
</dbReference>
<protein>
    <submittedName>
        <fullName evidence="13">HlyC/CorC family transporter</fullName>
    </submittedName>
</protein>
<keyword evidence="2 8" id="KW-0812">Transmembrane</keyword>
<dbReference type="CDD" id="cd04590">
    <property type="entry name" value="CBS_pair_CorC_HlyC_assoc"/>
    <property type="match status" value="1"/>
</dbReference>
<dbReference type="EMBL" id="JACHVC010000006">
    <property type="protein sequence ID" value="MBC2605300.1"/>
    <property type="molecule type" value="Genomic_DNA"/>
</dbReference>
<dbReference type="Pfam" id="PF01595">
    <property type="entry name" value="CNNM"/>
    <property type="match status" value="1"/>
</dbReference>
<dbReference type="RefSeq" id="WP_185659184.1">
    <property type="nucleotide sequence ID" value="NZ_CAWPOO010000006.1"/>
</dbReference>
<evidence type="ECO:0000256" key="6">
    <source>
        <dbReference type="ARBA" id="ARBA00023136"/>
    </source>
</evidence>
<dbReference type="PANTHER" id="PTHR22777:SF4">
    <property type="entry name" value="UPF0053 PROTEIN SLL1254"/>
    <property type="match status" value="1"/>
</dbReference>
<gene>
    <name evidence="13" type="ORF">H5P27_04505</name>
</gene>
<evidence type="ECO:0000256" key="3">
    <source>
        <dbReference type="ARBA" id="ARBA00022737"/>
    </source>
</evidence>
<dbReference type="PANTHER" id="PTHR22777">
    <property type="entry name" value="HEMOLYSIN-RELATED"/>
    <property type="match status" value="1"/>
</dbReference>
<dbReference type="InterPro" id="IPR002550">
    <property type="entry name" value="CNNM"/>
</dbReference>
<proteinExistence type="predicted"/>
<evidence type="ECO:0000256" key="4">
    <source>
        <dbReference type="ARBA" id="ARBA00022989"/>
    </source>
</evidence>
<keyword evidence="4 8" id="KW-1133">Transmembrane helix</keyword>
<keyword evidence="5 7" id="KW-0129">CBS domain</keyword>
<feature type="domain" description="CNNM transmembrane" evidence="12">
    <location>
        <begin position="1"/>
        <end position="183"/>
    </location>
</feature>
<dbReference type="InterPro" id="IPR044751">
    <property type="entry name" value="Ion_transp-like_CBS"/>
</dbReference>
<feature type="transmembrane region" description="Helical" evidence="10">
    <location>
        <begin position="84"/>
        <end position="104"/>
    </location>
</feature>
<accession>A0A7X1E724</accession>
<feature type="region of interest" description="Disordered" evidence="9">
    <location>
        <begin position="337"/>
        <end position="361"/>
    </location>
</feature>
<organism evidence="13 14">
    <name type="scientific">Pelagicoccus albus</name>
    <dbReference type="NCBI Taxonomy" id="415222"/>
    <lineage>
        <taxon>Bacteria</taxon>
        <taxon>Pseudomonadati</taxon>
        <taxon>Verrucomicrobiota</taxon>
        <taxon>Opitutia</taxon>
        <taxon>Puniceicoccales</taxon>
        <taxon>Pelagicoccaceae</taxon>
        <taxon>Pelagicoccus</taxon>
    </lineage>
</organism>
<evidence type="ECO:0000256" key="2">
    <source>
        <dbReference type="ARBA" id="ARBA00022692"/>
    </source>
</evidence>
<evidence type="ECO:0000256" key="8">
    <source>
        <dbReference type="PROSITE-ProRule" id="PRU01193"/>
    </source>
</evidence>
<evidence type="ECO:0000256" key="9">
    <source>
        <dbReference type="SAM" id="MobiDB-lite"/>
    </source>
</evidence>
<keyword evidence="3" id="KW-0677">Repeat</keyword>
<comment type="subcellular location">
    <subcellularLocation>
        <location evidence="1">Membrane</location>
        <topology evidence="1">Multi-pass membrane protein</topology>
    </subcellularLocation>
</comment>
<dbReference type="Proteomes" id="UP000526501">
    <property type="component" value="Unassembled WGS sequence"/>
</dbReference>
<evidence type="ECO:0000259" key="11">
    <source>
        <dbReference type="PROSITE" id="PS51371"/>
    </source>
</evidence>
<evidence type="ECO:0000256" key="1">
    <source>
        <dbReference type="ARBA" id="ARBA00004141"/>
    </source>
</evidence>
<dbReference type="InterPro" id="IPR046342">
    <property type="entry name" value="CBS_dom_sf"/>
</dbReference>
<dbReference type="SUPFAM" id="SSF54631">
    <property type="entry name" value="CBS-domain pair"/>
    <property type="match status" value="1"/>
</dbReference>
<dbReference type="PROSITE" id="PS51371">
    <property type="entry name" value="CBS"/>
    <property type="match status" value="2"/>
</dbReference>
<dbReference type="Pfam" id="PF00571">
    <property type="entry name" value="CBS"/>
    <property type="match status" value="2"/>
</dbReference>
<evidence type="ECO:0000313" key="14">
    <source>
        <dbReference type="Proteomes" id="UP000526501"/>
    </source>
</evidence>
<name>A0A7X1E724_9BACT</name>
<feature type="transmembrane region" description="Helical" evidence="10">
    <location>
        <begin position="6"/>
        <end position="34"/>
    </location>
</feature>
<dbReference type="AlphaFoldDB" id="A0A7X1E724"/>
<evidence type="ECO:0000256" key="5">
    <source>
        <dbReference type="ARBA" id="ARBA00023122"/>
    </source>
</evidence>
<keyword evidence="6 8" id="KW-0472">Membrane</keyword>
<dbReference type="GO" id="GO:0005886">
    <property type="term" value="C:plasma membrane"/>
    <property type="evidence" value="ECO:0007669"/>
    <property type="project" value="TreeGrafter"/>
</dbReference>
<comment type="caution">
    <text evidence="13">The sequence shown here is derived from an EMBL/GenBank/DDBJ whole genome shotgun (WGS) entry which is preliminary data.</text>
</comment>
<evidence type="ECO:0000313" key="13">
    <source>
        <dbReference type="EMBL" id="MBC2605300.1"/>
    </source>
</evidence>
<evidence type="ECO:0000259" key="12">
    <source>
        <dbReference type="PROSITE" id="PS51846"/>
    </source>
</evidence>
<feature type="domain" description="CBS" evidence="11">
    <location>
        <begin position="202"/>
        <end position="261"/>
    </location>
</feature>
<dbReference type="Gene3D" id="3.10.580.10">
    <property type="entry name" value="CBS-domain"/>
    <property type="match status" value="1"/>
</dbReference>
<feature type="domain" description="CBS" evidence="11">
    <location>
        <begin position="267"/>
        <end position="325"/>
    </location>
</feature>